<protein>
    <submittedName>
        <fullName evidence="2">Uncharacterized protein</fullName>
    </submittedName>
</protein>
<dbReference type="AlphaFoldDB" id="A0AA38IL27"/>
<dbReference type="EMBL" id="JALNTZ010000003">
    <property type="protein sequence ID" value="KAJ3659938.1"/>
    <property type="molecule type" value="Genomic_DNA"/>
</dbReference>
<dbReference type="Proteomes" id="UP001168821">
    <property type="component" value="Unassembled WGS sequence"/>
</dbReference>
<gene>
    <name evidence="2" type="ORF">Zmor_011600</name>
</gene>
<organism evidence="2 3">
    <name type="scientific">Zophobas morio</name>
    <dbReference type="NCBI Taxonomy" id="2755281"/>
    <lineage>
        <taxon>Eukaryota</taxon>
        <taxon>Metazoa</taxon>
        <taxon>Ecdysozoa</taxon>
        <taxon>Arthropoda</taxon>
        <taxon>Hexapoda</taxon>
        <taxon>Insecta</taxon>
        <taxon>Pterygota</taxon>
        <taxon>Neoptera</taxon>
        <taxon>Endopterygota</taxon>
        <taxon>Coleoptera</taxon>
        <taxon>Polyphaga</taxon>
        <taxon>Cucujiformia</taxon>
        <taxon>Tenebrionidae</taxon>
        <taxon>Zophobas</taxon>
    </lineage>
</organism>
<proteinExistence type="predicted"/>
<sequence>MPEHEARWSALEMVCHNTSARYTMRDRPGDRQAGVRSAFGGLRHRQTEATKWVREAPRPDVHMKAEWKLEPHLRTEFTQEALQWSGMFNRSAVTWLHRDQKPPG</sequence>
<name>A0AA38IL27_9CUCU</name>
<reference evidence="2" key="1">
    <citation type="journal article" date="2023" name="G3 (Bethesda)">
        <title>Whole genome assemblies of Zophobas morio and Tenebrio molitor.</title>
        <authorList>
            <person name="Kaur S."/>
            <person name="Stinson S.A."/>
            <person name="diCenzo G.C."/>
        </authorList>
    </citation>
    <scope>NUCLEOTIDE SEQUENCE</scope>
    <source>
        <strain evidence="2">QUZm001</strain>
    </source>
</reference>
<keyword evidence="3" id="KW-1185">Reference proteome</keyword>
<comment type="caution">
    <text evidence="2">The sequence shown here is derived from an EMBL/GenBank/DDBJ whole genome shotgun (WGS) entry which is preliminary data.</text>
</comment>
<evidence type="ECO:0000256" key="1">
    <source>
        <dbReference type="SAM" id="MobiDB-lite"/>
    </source>
</evidence>
<feature type="region of interest" description="Disordered" evidence="1">
    <location>
        <begin position="24"/>
        <end position="48"/>
    </location>
</feature>
<evidence type="ECO:0000313" key="3">
    <source>
        <dbReference type="Proteomes" id="UP001168821"/>
    </source>
</evidence>
<evidence type="ECO:0000313" key="2">
    <source>
        <dbReference type="EMBL" id="KAJ3659938.1"/>
    </source>
</evidence>
<accession>A0AA38IL27</accession>